<evidence type="ECO:0000313" key="2">
    <source>
        <dbReference type="Proteomes" id="UP001275084"/>
    </source>
</evidence>
<sequence>MCKYYAHSFACKHTSFTFARFCRDANMIQTPCGARDVWTTIRMDEACGECKTRGKEEDGIDGGPWKGLQRVGCALGTNSPLRRGDQTLLSVGPVGCRLWGVGFAASLRKTIVTHHGMEKSCGLAVKISLLYLFTGSSHHKCTA</sequence>
<name>A0AAJ0MI97_9PEZI</name>
<proteinExistence type="predicted"/>
<dbReference type="EMBL" id="JAUIQD010000002">
    <property type="protein sequence ID" value="KAK3359961.1"/>
    <property type="molecule type" value="Genomic_DNA"/>
</dbReference>
<reference evidence="1" key="1">
    <citation type="journal article" date="2023" name="Mol. Phylogenet. Evol.">
        <title>Genome-scale phylogeny and comparative genomics of the fungal order Sordariales.</title>
        <authorList>
            <person name="Hensen N."/>
            <person name="Bonometti L."/>
            <person name="Westerberg I."/>
            <person name="Brannstrom I.O."/>
            <person name="Guillou S."/>
            <person name="Cros-Aarteil S."/>
            <person name="Calhoun S."/>
            <person name="Haridas S."/>
            <person name="Kuo A."/>
            <person name="Mondo S."/>
            <person name="Pangilinan J."/>
            <person name="Riley R."/>
            <person name="LaButti K."/>
            <person name="Andreopoulos B."/>
            <person name="Lipzen A."/>
            <person name="Chen C."/>
            <person name="Yan M."/>
            <person name="Daum C."/>
            <person name="Ng V."/>
            <person name="Clum A."/>
            <person name="Steindorff A."/>
            <person name="Ohm R.A."/>
            <person name="Martin F."/>
            <person name="Silar P."/>
            <person name="Natvig D.O."/>
            <person name="Lalanne C."/>
            <person name="Gautier V."/>
            <person name="Ament-Velasquez S.L."/>
            <person name="Kruys A."/>
            <person name="Hutchinson M.I."/>
            <person name="Powell A.J."/>
            <person name="Barry K."/>
            <person name="Miller A.N."/>
            <person name="Grigoriev I.V."/>
            <person name="Debuchy R."/>
            <person name="Gladieux P."/>
            <person name="Hiltunen Thoren M."/>
            <person name="Johannesson H."/>
        </authorList>
    </citation>
    <scope>NUCLEOTIDE SEQUENCE</scope>
    <source>
        <strain evidence="1">CBS 955.72</strain>
    </source>
</reference>
<protein>
    <submittedName>
        <fullName evidence="1">Uncharacterized protein</fullName>
    </submittedName>
</protein>
<accession>A0AAJ0MI97</accession>
<comment type="caution">
    <text evidence="1">The sequence shown here is derived from an EMBL/GenBank/DDBJ whole genome shotgun (WGS) entry which is preliminary data.</text>
</comment>
<gene>
    <name evidence="1" type="ORF">B0T25DRAFT_515379</name>
</gene>
<dbReference type="Proteomes" id="UP001275084">
    <property type="component" value="Unassembled WGS sequence"/>
</dbReference>
<dbReference type="AlphaFoldDB" id="A0AAJ0MI97"/>
<reference evidence="1" key="2">
    <citation type="submission" date="2023-06" db="EMBL/GenBank/DDBJ databases">
        <authorList>
            <consortium name="Lawrence Berkeley National Laboratory"/>
            <person name="Haridas S."/>
            <person name="Hensen N."/>
            <person name="Bonometti L."/>
            <person name="Westerberg I."/>
            <person name="Brannstrom I.O."/>
            <person name="Guillou S."/>
            <person name="Cros-Aarteil S."/>
            <person name="Calhoun S."/>
            <person name="Kuo A."/>
            <person name="Mondo S."/>
            <person name="Pangilinan J."/>
            <person name="Riley R."/>
            <person name="Labutti K."/>
            <person name="Andreopoulos B."/>
            <person name="Lipzen A."/>
            <person name="Chen C."/>
            <person name="Yanf M."/>
            <person name="Daum C."/>
            <person name="Ng V."/>
            <person name="Clum A."/>
            <person name="Steindorff A."/>
            <person name="Ohm R."/>
            <person name="Martin F."/>
            <person name="Silar P."/>
            <person name="Natvig D."/>
            <person name="Lalanne C."/>
            <person name="Gautier V."/>
            <person name="Ament-Velasquez S.L."/>
            <person name="Kruys A."/>
            <person name="Hutchinson M.I."/>
            <person name="Powell A.J."/>
            <person name="Barry K."/>
            <person name="Miller A.N."/>
            <person name="Grigoriev I.V."/>
            <person name="Debuchy R."/>
            <person name="Gladieux P."/>
            <person name="Thoren M.H."/>
            <person name="Johannesson H."/>
        </authorList>
    </citation>
    <scope>NUCLEOTIDE SEQUENCE</scope>
    <source>
        <strain evidence="1">CBS 955.72</strain>
    </source>
</reference>
<evidence type="ECO:0000313" key="1">
    <source>
        <dbReference type="EMBL" id="KAK3359961.1"/>
    </source>
</evidence>
<organism evidence="1 2">
    <name type="scientific">Lasiosphaeria hispida</name>
    <dbReference type="NCBI Taxonomy" id="260671"/>
    <lineage>
        <taxon>Eukaryota</taxon>
        <taxon>Fungi</taxon>
        <taxon>Dikarya</taxon>
        <taxon>Ascomycota</taxon>
        <taxon>Pezizomycotina</taxon>
        <taxon>Sordariomycetes</taxon>
        <taxon>Sordariomycetidae</taxon>
        <taxon>Sordariales</taxon>
        <taxon>Lasiosphaeriaceae</taxon>
        <taxon>Lasiosphaeria</taxon>
    </lineage>
</organism>
<keyword evidence="2" id="KW-1185">Reference proteome</keyword>